<protein>
    <submittedName>
        <fullName evidence="6">Transcriptional regulator, IclR family</fullName>
    </submittedName>
</protein>
<dbReference type="Pfam" id="PF09339">
    <property type="entry name" value="HTH_IclR"/>
    <property type="match status" value="1"/>
</dbReference>
<evidence type="ECO:0000256" key="2">
    <source>
        <dbReference type="ARBA" id="ARBA00023125"/>
    </source>
</evidence>
<feature type="domain" description="IclR-ED" evidence="5">
    <location>
        <begin position="69"/>
        <end position="252"/>
    </location>
</feature>
<evidence type="ECO:0000313" key="6">
    <source>
        <dbReference type="EMBL" id="SIR65936.1"/>
    </source>
</evidence>
<proteinExistence type="predicted"/>
<dbReference type="PANTHER" id="PTHR30136">
    <property type="entry name" value="HELIX-TURN-HELIX TRANSCRIPTIONAL REGULATOR, ICLR FAMILY"/>
    <property type="match status" value="1"/>
</dbReference>
<evidence type="ECO:0000256" key="3">
    <source>
        <dbReference type="ARBA" id="ARBA00023163"/>
    </source>
</evidence>
<dbReference type="InterPro" id="IPR005471">
    <property type="entry name" value="Tscrpt_reg_IclR_N"/>
</dbReference>
<keyword evidence="3" id="KW-0804">Transcription</keyword>
<accession>A0A1N7CQN1</accession>
<dbReference type="PROSITE" id="PS51078">
    <property type="entry name" value="ICLR_ED"/>
    <property type="match status" value="1"/>
</dbReference>
<keyword evidence="7" id="KW-1185">Reference proteome</keyword>
<dbReference type="Gene3D" id="1.10.10.10">
    <property type="entry name" value="Winged helix-like DNA-binding domain superfamily/Winged helix DNA-binding domain"/>
    <property type="match status" value="1"/>
</dbReference>
<dbReference type="InterPro" id="IPR036388">
    <property type="entry name" value="WH-like_DNA-bd_sf"/>
</dbReference>
<dbReference type="Gene3D" id="3.30.450.40">
    <property type="match status" value="1"/>
</dbReference>
<evidence type="ECO:0000256" key="1">
    <source>
        <dbReference type="ARBA" id="ARBA00023015"/>
    </source>
</evidence>
<evidence type="ECO:0000259" key="4">
    <source>
        <dbReference type="PROSITE" id="PS51077"/>
    </source>
</evidence>
<dbReference type="Proteomes" id="UP000186914">
    <property type="component" value="Unassembled WGS sequence"/>
</dbReference>
<dbReference type="SUPFAM" id="SSF46785">
    <property type="entry name" value="Winged helix' DNA-binding domain"/>
    <property type="match status" value="1"/>
</dbReference>
<sequence>MTGESNTPVRTTARSFDIIETLRELDGARLTEISAHLDLPDSTVYNHLRTLVERGYVVRNNNIYRVSLRFLEIGEYARSRRKIFEVAEPEIDEIAVETDESASLLVEEDGRGVYIYDAQADTSIPLDTHPGKHVALHATALGKAILAYLPESRVEAILEQRGLPARTAKTITDREELATELETIRETGFAIDSEERVRGVRCVAVAIKNENGQVIGAISVSGPSSRISADPDEKHLEELLRAKNIIELKLAHA</sequence>
<name>A0A1N7CQN1_9EURY</name>
<dbReference type="InterPro" id="IPR036390">
    <property type="entry name" value="WH_DNA-bd_sf"/>
</dbReference>
<dbReference type="RefSeq" id="WP_076431130.1">
    <property type="nucleotide sequence ID" value="NZ_FTNO01000003.1"/>
</dbReference>
<gene>
    <name evidence="6" type="ORF">SAMN05421858_3183</name>
</gene>
<keyword evidence="1" id="KW-0805">Transcription regulation</keyword>
<dbReference type="PANTHER" id="PTHR30136:SF35">
    <property type="entry name" value="HTH-TYPE TRANSCRIPTIONAL REGULATOR RV1719"/>
    <property type="match status" value="1"/>
</dbReference>
<dbReference type="OrthoDB" id="14763at2157"/>
<dbReference type="PROSITE" id="PS51077">
    <property type="entry name" value="HTH_ICLR"/>
    <property type="match status" value="1"/>
</dbReference>
<dbReference type="Pfam" id="PF01614">
    <property type="entry name" value="IclR_C"/>
    <property type="match status" value="1"/>
</dbReference>
<keyword evidence="2" id="KW-0238">DNA-binding</keyword>
<dbReference type="SUPFAM" id="SSF55781">
    <property type="entry name" value="GAF domain-like"/>
    <property type="match status" value="1"/>
</dbReference>
<dbReference type="SMART" id="SM00346">
    <property type="entry name" value="HTH_ICLR"/>
    <property type="match status" value="1"/>
</dbReference>
<dbReference type="GO" id="GO:0003700">
    <property type="term" value="F:DNA-binding transcription factor activity"/>
    <property type="evidence" value="ECO:0007669"/>
    <property type="project" value="TreeGrafter"/>
</dbReference>
<dbReference type="GO" id="GO:0045892">
    <property type="term" value="P:negative regulation of DNA-templated transcription"/>
    <property type="evidence" value="ECO:0007669"/>
    <property type="project" value="TreeGrafter"/>
</dbReference>
<feature type="domain" description="HTH iclR-type" evidence="4">
    <location>
        <begin position="9"/>
        <end position="68"/>
    </location>
</feature>
<evidence type="ECO:0000259" key="5">
    <source>
        <dbReference type="PROSITE" id="PS51078"/>
    </source>
</evidence>
<dbReference type="InterPro" id="IPR029016">
    <property type="entry name" value="GAF-like_dom_sf"/>
</dbReference>
<dbReference type="InterPro" id="IPR050707">
    <property type="entry name" value="HTH_MetabolicPath_Reg"/>
</dbReference>
<dbReference type="AlphaFoldDB" id="A0A1N7CQN1"/>
<dbReference type="GO" id="GO:0003677">
    <property type="term" value="F:DNA binding"/>
    <property type="evidence" value="ECO:0007669"/>
    <property type="project" value="UniProtKB-KW"/>
</dbReference>
<organism evidence="6 7">
    <name type="scientific">Haladaptatus litoreus</name>
    <dbReference type="NCBI Taxonomy" id="553468"/>
    <lineage>
        <taxon>Archaea</taxon>
        <taxon>Methanobacteriati</taxon>
        <taxon>Methanobacteriota</taxon>
        <taxon>Stenosarchaea group</taxon>
        <taxon>Halobacteria</taxon>
        <taxon>Halobacteriales</taxon>
        <taxon>Haladaptataceae</taxon>
        <taxon>Haladaptatus</taxon>
    </lineage>
</organism>
<reference evidence="7" key="1">
    <citation type="submission" date="2017-01" db="EMBL/GenBank/DDBJ databases">
        <authorList>
            <person name="Varghese N."/>
            <person name="Submissions S."/>
        </authorList>
    </citation>
    <scope>NUCLEOTIDE SEQUENCE [LARGE SCALE GENOMIC DNA]</scope>
    <source>
        <strain evidence="7">CGMCC 1.7737</strain>
    </source>
</reference>
<dbReference type="EMBL" id="FTNO01000003">
    <property type="protein sequence ID" value="SIR65936.1"/>
    <property type="molecule type" value="Genomic_DNA"/>
</dbReference>
<evidence type="ECO:0000313" key="7">
    <source>
        <dbReference type="Proteomes" id="UP000186914"/>
    </source>
</evidence>
<dbReference type="InterPro" id="IPR014757">
    <property type="entry name" value="Tscrpt_reg_IclR_C"/>
</dbReference>